<dbReference type="AlphaFoldDB" id="A0A9D2EKT4"/>
<sequence length="67" mass="8079">MERRKYKRLSYEDRLRAEKMYKTGMSIAQVAEQLGVTRSTIYRDYKRGVDNRTHTYSAELAQQNLFR</sequence>
<evidence type="ECO:0000313" key="2">
    <source>
        <dbReference type="EMBL" id="HIZ39333.1"/>
    </source>
</evidence>
<accession>A0A9D2EKT4</accession>
<dbReference type="Gene3D" id="1.10.10.60">
    <property type="entry name" value="Homeodomain-like"/>
    <property type="match status" value="1"/>
</dbReference>
<dbReference type="InterPro" id="IPR009057">
    <property type="entry name" value="Homeodomain-like_sf"/>
</dbReference>
<dbReference type="InterPro" id="IPR025246">
    <property type="entry name" value="IS30-like_HTH"/>
</dbReference>
<evidence type="ECO:0000259" key="1">
    <source>
        <dbReference type="Pfam" id="PF13936"/>
    </source>
</evidence>
<reference evidence="2" key="1">
    <citation type="journal article" date="2021" name="PeerJ">
        <title>Extensive microbial diversity within the chicken gut microbiome revealed by metagenomics and culture.</title>
        <authorList>
            <person name="Gilroy R."/>
            <person name="Ravi A."/>
            <person name="Getino M."/>
            <person name="Pursley I."/>
            <person name="Horton D.L."/>
            <person name="Alikhan N.F."/>
            <person name="Baker D."/>
            <person name="Gharbi K."/>
            <person name="Hall N."/>
            <person name="Watson M."/>
            <person name="Adriaenssens E.M."/>
            <person name="Foster-Nyarko E."/>
            <person name="Jarju S."/>
            <person name="Secka A."/>
            <person name="Antonio M."/>
            <person name="Oren A."/>
            <person name="Chaudhuri R.R."/>
            <person name="La Ragione R."/>
            <person name="Hildebrand F."/>
            <person name="Pallen M.J."/>
        </authorList>
    </citation>
    <scope>NUCLEOTIDE SEQUENCE</scope>
    <source>
        <strain evidence="2">CHK179-28034</strain>
    </source>
</reference>
<feature type="domain" description="Transposase IS30-like HTH" evidence="1">
    <location>
        <begin position="5"/>
        <end position="47"/>
    </location>
</feature>
<reference evidence="2" key="2">
    <citation type="submission" date="2021-04" db="EMBL/GenBank/DDBJ databases">
        <authorList>
            <person name="Gilroy R."/>
        </authorList>
    </citation>
    <scope>NUCLEOTIDE SEQUENCE</scope>
    <source>
        <strain evidence="2">CHK179-28034</strain>
    </source>
</reference>
<dbReference type="Proteomes" id="UP000824049">
    <property type="component" value="Unassembled WGS sequence"/>
</dbReference>
<name>A0A9D2EKT4_9FIRM</name>
<comment type="caution">
    <text evidence="2">The sequence shown here is derived from an EMBL/GenBank/DDBJ whole genome shotgun (WGS) entry which is preliminary data.</text>
</comment>
<dbReference type="EMBL" id="DXBR01000049">
    <property type="protein sequence ID" value="HIZ39333.1"/>
    <property type="molecule type" value="Genomic_DNA"/>
</dbReference>
<proteinExistence type="predicted"/>
<organism evidence="2 3">
    <name type="scientific">Candidatus Anaerobutyricum stercoris</name>
    <dbReference type="NCBI Taxonomy" id="2838457"/>
    <lineage>
        <taxon>Bacteria</taxon>
        <taxon>Bacillati</taxon>
        <taxon>Bacillota</taxon>
        <taxon>Clostridia</taxon>
        <taxon>Lachnospirales</taxon>
        <taxon>Lachnospiraceae</taxon>
        <taxon>Anaerobutyricum</taxon>
    </lineage>
</organism>
<evidence type="ECO:0000313" key="3">
    <source>
        <dbReference type="Proteomes" id="UP000824049"/>
    </source>
</evidence>
<dbReference type="Pfam" id="PF13936">
    <property type="entry name" value="HTH_38"/>
    <property type="match status" value="1"/>
</dbReference>
<gene>
    <name evidence="2" type="ORF">H9968_05290</name>
</gene>
<dbReference type="SUPFAM" id="SSF46689">
    <property type="entry name" value="Homeodomain-like"/>
    <property type="match status" value="1"/>
</dbReference>
<protein>
    <submittedName>
        <fullName evidence="2">Helix-turn-helix domain-containing protein</fullName>
    </submittedName>
</protein>